<feature type="compositionally biased region" description="Polar residues" evidence="1">
    <location>
        <begin position="154"/>
        <end position="168"/>
    </location>
</feature>
<dbReference type="OrthoDB" id="6090458at2759"/>
<dbReference type="AlphaFoldDB" id="A0A9W9IT06"/>
<dbReference type="InterPro" id="IPR016024">
    <property type="entry name" value="ARM-type_fold"/>
</dbReference>
<protein>
    <submittedName>
        <fullName evidence="3">Uncharacterized protein</fullName>
    </submittedName>
</protein>
<sequence>MRFSPAFISTLVLSGTALAVSPIETSTAAREVQSTQADTASQSPAPSVKADSPPDDSPVAHAFENVVNSSPTPSETATGIHAAAVTSQPNSTGDDEKGSLIPSEENNRAFTKPSEINSQTISLDSISPSGTDSAVHTPKASTGNAAKGTATATRSPKTKPSSTGNATYDGSDDDDTLFSSLDDFGDFFDGIKGLLSPNLLQDIESFFHHFAWILDDQTTTNTKQLINTASGLLAKKGLIDKIEGLLDSASELLTPEVTKQLKQLLGTVLPAIKPELFKEINNLLSNGNKLLTPEVVDQLKGLIATVAPAIKPELLEEVNALLTNGNKLLTPHFVEQLNSLIGTVVPAITPELLKEVNSLLSHGNELLTTEFVAQAKGLIGTVSPFIKPELFAQINSLLSNGNKLLTPEVTNQLKGLLETLAPVITPDLLKEVNSLLSNGNKLLTPEFVSNTQGLISTVAPYVTPELLKEVNGLLSNANTLLTADMTREIGKLLSSANRLLTVVGPAVTPELMGNATALLGNGTTLLTPPFIQKVGGLLGNAGDLLDKKLVNETRILVEDASEVSHFPPLVKSSAYLRQLLPIAMKLLDSL</sequence>
<reference evidence="3" key="1">
    <citation type="submission" date="2022-11" db="EMBL/GenBank/DDBJ databases">
        <authorList>
            <person name="Petersen C."/>
        </authorList>
    </citation>
    <scope>NUCLEOTIDE SEQUENCE</scope>
    <source>
        <strain evidence="3">IBT 21917</strain>
    </source>
</reference>
<feature type="compositionally biased region" description="Low complexity" evidence="1">
    <location>
        <begin position="139"/>
        <end position="153"/>
    </location>
</feature>
<keyword evidence="4" id="KW-1185">Reference proteome</keyword>
<feature type="compositionally biased region" description="Polar residues" evidence="1">
    <location>
        <begin position="29"/>
        <end position="45"/>
    </location>
</feature>
<dbReference type="SUPFAM" id="SSF48371">
    <property type="entry name" value="ARM repeat"/>
    <property type="match status" value="1"/>
</dbReference>
<accession>A0A9W9IT06</accession>
<evidence type="ECO:0000256" key="1">
    <source>
        <dbReference type="SAM" id="MobiDB-lite"/>
    </source>
</evidence>
<evidence type="ECO:0000256" key="2">
    <source>
        <dbReference type="SAM" id="SignalP"/>
    </source>
</evidence>
<dbReference type="EMBL" id="JAPQKO010000001">
    <property type="protein sequence ID" value="KAJ5183482.1"/>
    <property type="molecule type" value="Genomic_DNA"/>
</dbReference>
<feature type="signal peptide" evidence="2">
    <location>
        <begin position="1"/>
        <end position="19"/>
    </location>
</feature>
<feature type="chain" id="PRO_5040863573" evidence="2">
    <location>
        <begin position="20"/>
        <end position="590"/>
    </location>
</feature>
<proteinExistence type="predicted"/>
<reference evidence="3" key="2">
    <citation type="journal article" date="2023" name="IMA Fungus">
        <title>Comparative genomic study of the Penicillium genus elucidates a diverse pangenome and 15 lateral gene transfer events.</title>
        <authorList>
            <person name="Petersen C."/>
            <person name="Sorensen T."/>
            <person name="Nielsen M.R."/>
            <person name="Sondergaard T.E."/>
            <person name="Sorensen J.L."/>
            <person name="Fitzpatrick D.A."/>
            <person name="Frisvad J.C."/>
            <person name="Nielsen K.L."/>
        </authorList>
    </citation>
    <scope>NUCLEOTIDE SEQUENCE</scope>
    <source>
        <strain evidence="3">IBT 21917</strain>
    </source>
</reference>
<feature type="compositionally biased region" description="Polar residues" evidence="1">
    <location>
        <begin position="114"/>
        <end position="134"/>
    </location>
</feature>
<name>A0A9W9IT06_9EURO</name>
<evidence type="ECO:0000313" key="4">
    <source>
        <dbReference type="Proteomes" id="UP001146351"/>
    </source>
</evidence>
<organism evidence="3 4">
    <name type="scientific">Penicillium capsulatum</name>
    <dbReference type="NCBI Taxonomy" id="69766"/>
    <lineage>
        <taxon>Eukaryota</taxon>
        <taxon>Fungi</taxon>
        <taxon>Dikarya</taxon>
        <taxon>Ascomycota</taxon>
        <taxon>Pezizomycotina</taxon>
        <taxon>Eurotiomycetes</taxon>
        <taxon>Eurotiomycetidae</taxon>
        <taxon>Eurotiales</taxon>
        <taxon>Aspergillaceae</taxon>
        <taxon>Penicillium</taxon>
    </lineage>
</organism>
<evidence type="ECO:0000313" key="3">
    <source>
        <dbReference type="EMBL" id="KAJ5183482.1"/>
    </source>
</evidence>
<feature type="compositionally biased region" description="Polar residues" evidence="1">
    <location>
        <begin position="66"/>
        <end position="77"/>
    </location>
</feature>
<comment type="caution">
    <text evidence="3">The sequence shown here is derived from an EMBL/GenBank/DDBJ whole genome shotgun (WGS) entry which is preliminary data.</text>
</comment>
<dbReference type="Proteomes" id="UP001146351">
    <property type="component" value="Unassembled WGS sequence"/>
</dbReference>
<gene>
    <name evidence="3" type="ORF">N7492_001098</name>
</gene>
<feature type="region of interest" description="Disordered" evidence="1">
    <location>
        <begin position="29"/>
        <end position="172"/>
    </location>
</feature>
<keyword evidence="2" id="KW-0732">Signal</keyword>